<evidence type="ECO:0000256" key="1">
    <source>
        <dbReference type="SAM" id="MobiDB-lite"/>
    </source>
</evidence>
<evidence type="ECO:0000313" key="4">
    <source>
        <dbReference type="Proteomes" id="UP001595824"/>
    </source>
</evidence>
<evidence type="ECO:0008006" key="5">
    <source>
        <dbReference type="Google" id="ProtNLM"/>
    </source>
</evidence>
<comment type="caution">
    <text evidence="3">The sequence shown here is derived from an EMBL/GenBank/DDBJ whole genome shotgun (WGS) entry which is preliminary data.</text>
</comment>
<evidence type="ECO:0000313" key="3">
    <source>
        <dbReference type="EMBL" id="MFC4327391.1"/>
    </source>
</evidence>
<keyword evidence="2" id="KW-0472">Membrane</keyword>
<dbReference type="RefSeq" id="WP_381737193.1">
    <property type="nucleotide sequence ID" value="NZ_JBHSDP010000008.1"/>
</dbReference>
<gene>
    <name evidence="3" type="ORF">ACFPC0_06060</name>
</gene>
<reference evidence="4" key="1">
    <citation type="journal article" date="2019" name="Int. J. Syst. Evol. Microbiol.">
        <title>The Global Catalogue of Microorganisms (GCM) 10K type strain sequencing project: providing services to taxonomists for standard genome sequencing and annotation.</title>
        <authorList>
            <consortium name="The Broad Institute Genomics Platform"/>
            <consortium name="The Broad Institute Genome Sequencing Center for Infectious Disease"/>
            <person name="Wu L."/>
            <person name="Ma J."/>
        </authorList>
    </citation>
    <scope>NUCLEOTIDE SEQUENCE [LARGE SCALE GENOMIC DNA]</scope>
    <source>
        <strain evidence="4">PCU 347</strain>
    </source>
</reference>
<name>A0ABV8T9W6_9ACTN</name>
<organism evidence="3 4">
    <name type="scientific">Streptomyces andamanensis</name>
    <dbReference type="NCBI Taxonomy" id="1565035"/>
    <lineage>
        <taxon>Bacteria</taxon>
        <taxon>Bacillati</taxon>
        <taxon>Actinomycetota</taxon>
        <taxon>Actinomycetes</taxon>
        <taxon>Kitasatosporales</taxon>
        <taxon>Streptomycetaceae</taxon>
        <taxon>Streptomyces</taxon>
    </lineage>
</organism>
<evidence type="ECO:0000256" key="2">
    <source>
        <dbReference type="SAM" id="Phobius"/>
    </source>
</evidence>
<proteinExistence type="predicted"/>
<accession>A0ABV8T9W6</accession>
<keyword evidence="4" id="KW-1185">Reference proteome</keyword>
<keyword evidence="2" id="KW-0812">Transmembrane</keyword>
<keyword evidence="2" id="KW-1133">Transmembrane helix</keyword>
<sequence>MNENHPDQPAPSPSPDRPDQPERADQPDRPDHRDPAAAPAPRRRRAGLITGCAVLLLALVGGTGYTVAVVRDADRSPGAPVWRMPEPAAAGQRQDAATGLKGMLLPYGTQEFVRGPDIGEFGADAELSGAQATELRKQALRNLPLSQRRQLAKEIDKQQVKGMVMRSYLSNGDAVRGGYYADHAFTVEIVLARMGSSRTVRSVAGFQQQLLEALKVFRAGPRIEGHKNARCFLMPTDSKEKLDAMTCSAYEGDVLVSATMQAAKPLDTKGAAEMLRDQLDRIKEPGQAV</sequence>
<feature type="transmembrane region" description="Helical" evidence="2">
    <location>
        <begin position="48"/>
        <end position="68"/>
    </location>
</feature>
<feature type="compositionally biased region" description="Basic and acidic residues" evidence="1">
    <location>
        <begin position="16"/>
        <end position="35"/>
    </location>
</feature>
<dbReference type="Proteomes" id="UP001595824">
    <property type="component" value="Unassembled WGS sequence"/>
</dbReference>
<dbReference type="EMBL" id="JBHSDP010000008">
    <property type="protein sequence ID" value="MFC4327391.1"/>
    <property type="molecule type" value="Genomic_DNA"/>
</dbReference>
<protein>
    <recommendedName>
        <fullName evidence="5">Secreted protein</fullName>
    </recommendedName>
</protein>
<feature type="region of interest" description="Disordered" evidence="1">
    <location>
        <begin position="1"/>
        <end position="44"/>
    </location>
</feature>